<dbReference type="OrthoDB" id="3297477at2"/>
<keyword evidence="1" id="KW-1133">Transmembrane helix</keyword>
<keyword evidence="1" id="KW-0812">Transmembrane</keyword>
<evidence type="ECO:0000256" key="1">
    <source>
        <dbReference type="SAM" id="Phobius"/>
    </source>
</evidence>
<feature type="transmembrane region" description="Helical" evidence="1">
    <location>
        <begin position="199"/>
        <end position="223"/>
    </location>
</feature>
<proteinExistence type="predicted"/>
<feature type="transmembrane region" description="Helical" evidence="1">
    <location>
        <begin position="82"/>
        <end position="103"/>
    </location>
</feature>
<dbReference type="Pfam" id="PF12679">
    <property type="entry name" value="ABC2_membrane_2"/>
    <property type="match status" value="1"/>
</dbReference>
<protein>
    <submittedName>
        <fullName evidence="2">ABC transporter permease</fullName>
    </submittedName>
</protein>
<keyword evidence="1" id="KW-0472">Membrane</keyword>
<reference evidence="2 3" key="2">
    <citation type="submission" date="2019-08" db="EMBL/GenBank/DDBJ databases">
        <title>Jejuicoccus antrihumi gen. nov., sp. nov., a new member of the family Dermacoccaceae isolated from a cave.</title>
        <authorList>
            <person name="Schumann P."/>
            <person name="Kim I.S."/>
        </authorList>
    </citation>
    <scope>NUCLEOTIDE SEQUENCE [LARGE SCALE GENOMIC DNA]</scope>
    <source>
        <strain evidence="2 3">C5-26</strain>
    </source>
</reference>
<name>A0A563E2Y9_9MICO</name>
<dbReference type="GO" id="GO:0140359">
    <property type="term" value="F:ABC-type transporter activity"/>
    <property type="evidence" value="ECO:0007669"/>
    <property type="project" value="InterPro"/>
</dbReference>
<feature type="transmembrane region" description="Helical" evidence="1">
    <location>
        <begin position="45"/>
        <end position="70"/>
    </location>
</feature>
<evidence type="ECO:0000313" key="3">
    <source>
        <dbReference type="Proteomes" id="UP000320244"/>
    </source>
</evidence>
<accession>A0A563E2Y9</accession>
<sequence>MLGMIGVGALASWATNNHWSQMGPGELAHFQAVTRSLVGVNLAQLAIIVLGVLVITGEYATGMIIASLGAAPKRTTTLLAKLTVFGVITFCVSLVSSFIAFVIGQQLLQSHGVGLGAPHAIRAIFGVAIYLTLIGAMSLGVGFAIRSTAGGIATVLGIVLVLPALQDILPTSWQPHTTPYLPSNAGSALYSAVPDPGSLSLWTGFFVLLAWAVAALALGLYLLKRRDA</sequence>
<keyword evidence="3" id="KW-1185">Reference proteome</keyword>
<comment type="caution">
    <text evidence="2">The sequence shown here is derived from an EMBL/GenBank/DDBJ whole genome shotgun (WGS) entry which is preliminary data.</text>
</comment>
<organism evidence="2 3">
    <name type="scientific">Leekyejoonella antrihumi</name>
    <dbReference type="NCBI Taxonomy" id="1660198"/>
    <lineage>
        <taxon>Bacteria</taxon>
        <taxon>Bacillati</taxon>
        <taxon>Actinomycetota</taxon>
        <taxon>Actinomycetes</taxon>
        <taxon>Micrococcales</taxon>
        <taxon>Dermacoccaceae</taxon>
        <taxon>Leekyejoonella</taxon>
    </lineage>
</organism>
<evidence type="ECO:0000313" key="2">
    <source>
        <dbReference type="EMBL" id="TWP36254.1"/>
    </source>
</evidence>
<dbReference type="EMBL" id="VCQV01000013">
    <property type="protein sequence ID" value="TWP36254.1"/>
    <property type="molecule type" value="Genomic_DNA"/>
</dbReference>
<gene>
    <name evidence="2" type="ORF">FGL98_10935</name>
</gene>
<reference evidence="2 3" key="1">
    <citation type="submission" date="2019-05" db="EMBL/GenBank/DDBJ databases">
        <authorList>
            <person name="Lee S.D."/>
        </authorList>
    </citation>
    <scope>NUCLEOTIDE SEQUENCE [LARGE SCALE GENOMIC DNA]</scope>
    <source>
        <strain evidence="2 3">C5-26</strain>
    </source>
</reference>
<feature type="transmembrane region" description="Helical" evidence="1">
    <location>
        <begin position="152"/>
        <end position="173"/>
    </location>
</feature>
<dbReference type="AlphaFoldDB" id="A0A563E2Y9"/>
<dbReference type="GO" id="GO:0005886">
    <property type="term" value="C:plasma membrane"/>
    <property type="evidence" value="ECO:0007669"/>
    <property type="project" value="UniProtKB-SubCell"/>
</dbReference>
<dbReference type="Proteomes" id="UP000320244">
    <property type="component" value="Unassembled WGS sequence"/>
</dbReference>
<feature type="transmembrane region" description="Helical" evidence="1">
    <location>
        <begin position="123"/>
        <end position="145"/>
    </location>
</feature>